<evidence type="ECO:0000259" key="21">
    <source>
        <dbReference type="PROSITE" id="PS50235"/>
    </source>
</evidence>
<dbReference type="VEuPathDB" id="HostDB:ENSBTAG00000002323"/>
<keyword evidence="12" id="KW-0234">DNA repair</keyword>
<dbReference type="FunFam" id="1.10.8.10:FF:000046">
    <property type="entry name" value="ubiquitin carboxyl-terminal hydrolase 28 isoform X2"/>
    <property type="match status" value="1"/>
</dbReference>
<dbReference type="InterPro" id="IPR001394">
    <property type="entry name" value="Peptidase_C19_UCH"/>
</dbReference>
<dbReference type="InterPro" id="IPR009060">
    <property type="entry name" value="UBA-like_sf"/>
</dbReference>
<evidence type="ECO:0000256" key="20">
    <source>
        <dbReference type="SAM" id="MobiDB-lite"/>
    </source>
</evidence>
<dbReference type="PANTHER" id="PTHR24006">
    <property type="entry name" value="UBIQUITIN CARBOXYL-TERMINAL HYDROLASE"/>
    <property type="match status" value="1"/>
</dbReference>
<dbReference type="HOGENOM" id="CLU_012188_0_0_1"/>
<comment type="catalytic activity">
    <reaction evidence="1">
        <text>Thiol-dependent hydrolysis of ester, thioester, amide, peptide and isopeptide bonds formed by the C-terminal Gly of ubiquitin (a 76-residue protein attached to proteins as an intracellular targeting signal).</text>
        <dbReference type="EC" id="3.4.19.12"/>
    </reaction>
</comment>
<evidence type="ECO:0000256" key="13">
    <source>
        <dbReference type="ARBA" id="ARBA00023242"/>
    </source>
</evidence>
<dbReference type="EC" id="3.4.19.12" evidence="3"/>
<keyword evidence="8" id="KW-0833">Ubl conjugation pathway</keyword>
<feature type="region of interest" description="Disordered" evidence="20">
    <location>
        <begin position="62"/>
        <end position="84"/>
    </location>
</feature>
<evidence type="ECO:0000256" key="6">
    <source>
        <dbReference type="ARBA" id="ARBA00022670"/>
    </source>
</evidence>
<reference evidence="22" key="3">
    <citation type="submission" date="2025-09" db="UniProtKB">
        <authorList>
            <consortium name="Ensembl"/>
        </authorList>
    </citation>
    <scope>IDENTIFICATION</scope>
    <source>
        <strain evidence="22">Hereford</strain>
    </source>
</reference>
<dbReference type="GeneTree" id="ENSGT00940000157670"/>
<keyword evidence="10" id="KW-0788">Thiol protease</keyword>
<keyword evidence="19" id="KW-0175">Coiled coil</keyword>
<reference evidence="22" key="1">
    <citation type="submission" date="2018-03" db="EMBL/GenBank/DDBJ databases">
        <title>ARS-UCD1.2.</title>
        <authorList>
            <person name="Rosen B.D."/>
            <person name="Bickhart D.M."/>
            <person name="Koren S."/>
            <person name="Schnabel R.D."/>
            <person name="Hall R."/>
            <person name="Zimin A."/>
            <person name="Dreischer C."/>
            <person name="Schultheiss S."/>
            <person name="Schroeder S.G."/>
            <person name="Elsik C.G."/>
            <person name="Couldrey C."/>
            <person name="Liu G.E."/>
            <person name="Van Tassell C.P."/>
            <person name="Phillippy A.M."/>
            <person name="Smith T.P.L."/>
            <person name="Medrano J.F."/>
        </authorList>
    </citation>
    <scope>NUCLEOTIDE SEQUENCE [LARGE SCALE GENOMIC DNA]</scope>
    <source>
        <strain evidence="22">Hereford</strain>
    </source>
</reference>
<evidence type="ECO:0000256" key="5">
    <source>
        <dbReference type="ARBA" id="ARBA00022553"/>
    </source>
</evidence>
<evidence type="ECO:0000256" key="2">
    <source>
        <dbReference type="ARBA" id="ARBA00004642"/>
    </source>
</evidence>
<dbReference type="AlphaFoldDB" id="E1BDG7"/>
<protein>
    <recommendedName>
        <fullName evidence="15">Ubiquitin carboxyl-terminal hydrolase 28</fullName>
        <ecNumber evidence="3">3.4.19.12</ecNumber>
    </recommendedName>
    <alternativeName>
        <fullName evidence="18">Deubiquitinating enzyme 28</fullName>
    </alternativeName>
    <alternativeName>
        <fullName evidence="16">Ubiquitin thioesterase 28</fullName>
    </alternativeName>
    <alternativeName>
        <fullName evidence="17">Ubiquitin-specific-processing protease 28</fullName>
    </alternativeName>
</protein>
<dbReference type="PaxDb" id="9913-ENSBTAP00000002998"/>
<dbReference type="GO" id="GO:0006281">
    <property type="term" value="P:DNA repair"/>
    <property type="evidence" value="ECO:0007669"/>
    <property type="project" value="UniProtKB-KW"/>
</dbReference>
<dbReference type="CDD" id="cd14355">
    <property type="entry name" value="UBA_UBP28"/>
    <property type="match status" value="1"/>
</dbReference>
<dbReference type="PROSITE" id="PS50235">
    <property type="entry name" value="USP_3"/>
    <property type="match status" value="1"/>
</dbReference>
<evidence type="ECO:0000256" key="4">
    <source>
        <dbReference type="ARBA" id="ARBA00022499"/>
    </source>
</evidence>
<dbReference type="CDD" id="cd20487">
    <property type="entry name" value="USP28_C"/>
    <property type="match status" value="1"/>
</dbReference>
<feature type="compositionally biased region" description="Low complexity" evidence="20">
    <location>
        <begin position="490"/>
        <end position="501"/>
    </location>
</feature>
<evidence type="ECO:0000256" key="12">
    <source>
        <dbReference type="ARBA" id="ARBA00023204"/>
    </source>
</evidence>
<name>E1BDG7_BOVIN</name>
<dbReference type="InterPro" id="IPR054109">
    <property type="entry name" value="UBA_8"/>
</dbReference>
<evidence type="ECO:0000256" key="16">
    <source>
        <dbReference type="ARBA" id="ARBA00075171"/>
    </source>
</evidence>
<dbReference type="Proteomes" id="UP000009136">
    <property type="component" value="Chromosome 15"/>
</dbReference>
<dbReference type="CDD" id="cd02665">
    <property type="entry name" value="Peptidase_C19I"/>
    <property type="match status" value="1"/>
</dbReference>
<evidence type="ECO:0000256" key="17">
    <source>
        <dbReference type="ARBA" id="ARBA00078765"/>
    </source>
</evidence>
<keyword evidence="13" id="KW-0539">Nucleus</keyword>
<evidence type="ECO:0000313" key="22">
    <source>
        <dbReference type="Ensembl" id="ENSBTAP00000002998.6"/>
    </source>
</evidence>
<dbReference type="Pfam" id="PF22566">
    <property type="entry name" value="UBA_8"/>
    <property type="match status" value="1"/>
</dbReference>
<evidence type="ECO:0000256" key="18">
    <source>
        <dbReference type="ARBA" id="ARBA00082177"/>
    </source>
</evidence>
<dbReference type="GO" id="GO:0004843">
    <property type="term" value="F:cysteine-type deubiquitinase activity"/>
    <property type="evidence" value="ECO:0007669"/>
    <property type="project" value="UniProtKB-EC"/>
</dbReference>
<dbReference type="RefSeq" id="XP_015330096.1">
    <property type="nucleotide sequence ID" value="XM_015474610.3"/>
</dbReference>
<evidence type="ECO:0000256" key="9">
    <source>
        <dbReference type="ARBA" id="ARBA00022801"/>
    </source>
</evidence>
<evidence type="ECO:0000256" key="19">
    <source>
        <dbReference type="SAM" id="Coils"/>
    </source>
</evidence>
<dbReference type="GO" id="GO:0016579">
    <property type="term" value="P:protein deubiquitination"/>
    <property type="evidence" value="ECO:0007669"/>
    <property type="project" value="InterPro"/>
</dbReference>
<keyword evidence="7" id="KW-0227">DNA damage</keyword>
<dbReference type="InterPro" id="IPR018200">
    <property type="entry name" value="USP_CS"/>
</dbReference>
<evidence type="ECO:0000256" key="11">
    <source>
        <dbReference type="ARBA" id="ARBA00022843"/>
    </source>
</evidence>
<feature type="domain" description="USP" evidence="21">
    <location>
        <begin position="161"/>
        <end position="654"/>
    </location>
</feature>
<dbReference type="InterPro" id="IPR050164">
    <property type="entry name" value="Peptidase_C19"/>
</dbReference>
<comment type="similarity">
    <text evidence="14">Belongs to the peptidase C19 family. USP28 subfamily.</text>
</comment>
<feature type="region of interest" description="Disordered" evidence="20">
    <location>
        <begin position="481"/>
        <end position="534"/>
    </location>
</feature>
<dbReference type="MEROPS" id="C19.054"/>
<keyword evidence="23" id="KW-1185">Reference proteome</keyword>
<keyword evidence="6" id="KW-0645">Protease</keyword>
<organism evidence="22 23">
    <name type="scientific">Bos taurus</name>
    <name type="common">Bovine</name>
    <dbReference type="NCBI Taxonomy" id="9913"/>
    <lineage>
        <taxon>Eukaryota</taxon>
        <taxon>Metazoa</taxon>
        <taxon>Chordata</taxon>
        <taxon>Craniata</taxon>
        <taxon>Vertebrata</taxon>
        <taxon>Euteleostomi</taxon>
        <taxon>Mammalia</taxon>
        <taxon>Eutheria</taxon>
        <taxon>Laurasiatheria</taxon>
        <taxon>Artiodactyla</taxon>
        <taxon>Ruminantia</taxon>
        <taxon>Pecora</taxon>
        <taxon>Bovidae</taxon>
        <taxon>Bovinae</taxon>
        <taxon>Bos</taxon>
    </lineage>
</organism>
<keyword evidence="5" id="KW-0597">Phosphoprotein</keyword>
<evidence type="ECO:0000313" key="23">
    <source>
        <dbReference type="Proteomes" id="UP000009136"/>
    </source>
</evidence>
<dbReference type="InterPro" id="IPR028889">
    <property type="entry name" value="USP"/>
</dbReference>
<dbReference type="PROSITE" id="PS00972">
    <property type="entry name" value="USP_1"/>
    <property type="match status" value="1"/>
</dbReference>
<proteinExistence type="inferred from homology"/>
<dbReference type="FunFam" id="3.90.70.10:FF:000004">
    <property type="entry name" value="Putative ubiquitin carboxyl-terminal hydrolase 25"/>
    <property type="match status" value="1"/>
</dbReference>
<dbReference type="GeneID" id="508902"/>
<dbReference type="InterPro" id="IPR054108">
    <property type="entry name" value="USP25/28_UIM"/>
</dbReference>
<accession>A0A8J8XHI1</accession>
<evidence type="ECO:0000256" key="1">
    <source>
        <dbReference type="ARBA" id="ARBA00000707"/>
    </source>
</evidence>
<accession>E1BDG7</accession>
<dbReference type="SUPFAM" id="SSF54001">
    <property type="entry name" value="Cysteine proteinases"/>
    <property type="match status" value="1"/>
</dbReference>
<evidence type="ECO:0000256" key="8">
    <source>
        <dbReference type="ARBA" id="ARBA00022786"/>
    </source>
</evidence>
<evidence type="ECO:0000313" key="24">
    <source>
        <dbReference type="VGNC" id="VGNC:36720"/>
    </source>
</evidence>
<dbReference type="OrthoDB" id="2420415at2759"/>
<evidence type="ECO:0000256" key="15">
    <source>
        <dbReference type="ARBA" id="ARBA00071635"/>
    </source>
</evidence>
<keyword evidence="11" id="KW-0832">Ubl conjugation</keyword>
<dbReference type="Gene3D" id="6.10.250.1720">
    <property type="match status" value="1"/>
</dbReference>
<evidence type="ECO:0000256" key="3">
    <source>
        <dbReference type="ARBA" id="ARBA00012759"/>
    </source>
</evidence>
<keyword evidence="4" id="KW-1017">Isopeptide bond</keyword>
<dbReference type="Gene3D" id="3.90.70.10">
    <property type="entry name" value="Cysteine proteinases"/>
    <property type="match status" value="1"/>
</dbReference>
<gene>
    <name evidence="22 24" type="primary">USP28</name>
</gene>
<feature type="compositionally biased region" description="Low complexity" evidence="20">
    <location>
        <begin position="713"/>
        <end position="729"/>
    </location>
</feature>
<dbReference type="Bgee" id="ENSBTAG00000002323">
    <property type="expression patterns" value="Expressed in biceps femoris and 110 other cell types or tissues"/>
</dbReference>
<dbReference type="SUPFAM" id="SSF46934">
    <property type="entry name" value="UBA-like"/>
    <property type="match status" value="1"/>
</dbReference>
<evidence type="ECO:0000256" key="7">
    <source>
        <dbReference type="ARBA" id="ARBA00022763"/>
    </source>
</evidence>
<dbReference type="VGNC" id="VGNC:36720">
    <property type="gene designation" value="USP28"/>
</dbReference>
<dbReference type="CTD" id="57646"/>
<feature type="region of interest" description="Disordered" evidence="20">
    <location>
        <begin position="702"/>
        <end position="734"/>
    </location>
</feature>
<dbReference type="PANTHER" id="PTHR24006:SF678">
    <property type="entry name" value="UBIQUITIN CARBOXYL-TERMINAL HYDROLASE 28"/>
    <property type="match status" value="1"/>
</dbReference>
<dbReference type="Gene3D" id="1.10.8.10">
    <property type="entry name" value="DNA helicase RuvA subunit, C-terminal domain"/>
    <property type="match status" value="1"/>
</dbReference>
<accession>V6F969</accession>
<evidence type="ECO:0000256" key="14">
    <source>
        <dbReference type="ARBA" id="ARBA00061419"/>
    </source>
</evidence>
<evidence type="ECO:0000256" key="10">
    <source>
        <dbReference type="ARBA" id="ARBA00022807"/>
    </source>
</evidence>
<dbReference type="GO" id="GO:0006508">
    <property type="term" value="P:proteolysis"/>
    <property type="evidence" value="ECO:0007669"/>
    <property type="project" value="UniProtKB-KW"/>
</dbReference>
<comment type="subcellular location">
    <subcellularLocation>
        <location evidence="2">Nucleus</location>
        <location evidence="2">Nucleoplasm</location>
    </subcellularLocation>
</comment>
<keyword evidence="9" id="KW-0378">Hydrolase</keyword>
<dbReference type="eggNOG" id="KOG1863">
    <property type="taxonomic scope" value="Eukaryota"/>
</dbReference>
<dbReference type="Pfam" id="PF21909">
    <property type="entry name" value="USP_UIM_N"/>
    <property type="match status" value="1"/>
</dbReference>
<dbReference type="GO" id="GO:0005654">
    <property type="term" value="C:nucleoplasm"/>
    <property type="evidence" value="ECO:0007669"/>
    <property type="project" value="UniProtKB-SubCell"/>
</dbReference>
<feature type="coiled-coil region" evidence="19">
    <location>
        <begin position="405"/>
        <end position="432"/>
    </location>
</feature>
<dbReference type="Ensembl" id="ENSBTAT00000002998.7">
    <property type="protein sequence ID" value="ENSBTAP00000002998.6"/>
    <property type="gene ID" value="ENSBTAG00000002323.7"/>
</dbReference>
<sequence length="1082" mass="122816">MTAELQQDDAAGATDRHGSSCQMLLNQLREITGIQDPSFLHEALKASNGDITQAVSLLTDERVKEPSQETAAEPSEEEGSAASKEELAKVIDLTHDSKDDLQAAIALSLLESPKIQADGRDLNRMHEATSAETKRSKRKRCEVWGENPNPNDWRRVDGWPVGLKNVGNTCWFSAVIQSLFQLPEFRRLVLSYSLPQNVLENCPSHTEKRNIVFMQELQYLFALMMGSNRKFVDPSAALDLLKGAFRSPEEQQQDVSEFTHKLLDWLEDAFQLAVNVNSNPRNKSENPMVQLFYGTFLTEGIREGKPFCNNETFGQYPLQVNGYRNLDECLEGAMVEGDIELLPSDHSVKYGQERWFTKLPPVLTFELSRFEFNQSLGQPEKIHNKLEFPQIIYMDRYMYRSKELVRSKRDCIRKLKEEIKILQQKLERYVKYGSGPARFPLPDMLKYVIEFASTKPASESSASQSDACMTEPLSSAHCLTSDLTSKESTSEESTSQEAEGTFSSSEDSGRKSRMAEQPLKPPRSSVEMPAHPAPRTVTDEEINFVKTCLQRWRNEIEQDIQDLKNSIASTTQTIEQMYCDPLLRQVPYRLHAVLVHEGQANAGHYWAYVYNQPRQVWLKYNDISVTESSWEELERDSYGGQRNVSAYCLMYINDKLPHFNAEAAPNELDQMSGEVEALSVELKHYIQEDNWRFEQEVEEWEEEQSCKIPQMASSTSSASQDFSPSQESSVASSHGARCLSSEHAVIVKEQTAQAIANTAHAYENSGVEAALSEVMLSPAMQGVILAIAKARQTFDRDGSEAGLIKAFHEEYSRLYQLAKETPTSHSDPRLQHVLIYFFQNEAPKRVVERTLLEQFADKNLSYDERSISIMKVAQAKLKEIGPDDMNMEEYKKWHEDYSLFRKVSVYLLTGLELYQKGKYQEALSYLVYAYQSNATLLMKGPQRGVKESVIALYRRKCLLELNAKAASLFETNDEHSVTEGINVMNELIIPCIHLIINNDISKDDLDAIEVMRNHWCSYLGQDIAENLQLCLGEFLPRLLDPSAEIIVLKEPPTIRPNSPYDLCSRFAAVMESIQGVSAVTVK</sequence>
<reference evidence="22" key="2">
    <citation type="submission" date="2025-08" db="UniProtKB">
        <authorList>
            <consortium name="Ensembl"/>
        </authorList>
    </citation>
    <scope>IDENTIFICATION</scope>
    <source>
        <strain evidence="22">Hereford</strain>
    </source>
</reference>
<dbReference type="PROSITE" id="PS00973">
    <property type="entry name" value="USP_2"/>
    <property type="match status" value="1"/>
</dbReference>
<dbReference type="Pfam" id="PF00443">
    <property type="entry name" value="UCH"/>
    <property type="match status" value="1"/>
</dbReference>
<dbReference type="InterPro" id="IPR038765">
    <property type="entry name" value="Papain-like_cys_pep_sf"/>
</dbReference>